<evidence type="ECO:0000313" key="2">
    <source>
        <dbReference type="Proteomes" id="UP000624159"/>
    </source>
</evidence>
<proteinExistence type="predicted"/>
<dbReference type="EMBL" id="JADULK010000017">
    <property type="protein sequence ID" value="MBH1932380.1"/>
    <property type="molecule type" value="Genomic_DNA"/>
</dbReference>
<organism evidence="1 2">
    <name type="scientific">Serratia rubidaea</name>
    <name type="common">Serratia marinorubra</name>
    <dbReference type="NCBI Taxonomy" id="61652"/>
    <lineage>
        <taxon>Bacteria</taxon>
        <taxon>Pseudomonadati</taxon>
        <taxon>Pseudomonadota</taxon>
        <taxon>Gammaproteobacteria</taxon>
        <taxon>Enterobacterales</taxon>
        <taxon>Yersiniaceae</taxon>
        <taxon>Serratia</taxon>
    </lineage>
</organism>
<dbReference type="Proteomes" id="UP000624159">
    <property type="component" value="Unassembled WGS sequence"/>
</dbReference>
<name>A0ABS0MJ26_SERRU</name>
<evidence type="ECO:0000313" key="1">
    <source>
        <dbReference type="EMBL" id="MBH1932380.1"/>
    </source>
</evidence>
<reference evidence="1 2" key="1">
    <citation type="submission" date="2020-11" db="EMBL/GenBank/DDBJ databases">
        <title>Enhanced detection system for hospital associated transmission using whole genome sequencing surveillance.</title>
        <authorList>
            <person name="Harrison L.H."/>
            <person name="Van Tyne D."/>
            <person name="Marsh J.W."/>
            <person name="Griffith M.P."/>
            <person name="Snyder D.J."/>
            <person name="Cooper V.S."/>
            <person name="Mustapha M."/>
        </authorList>
    </citation>
    <scope>NUCLEOTIDE SEQUENCE [LARGE SCALE GENOMIC DNA]</scope>
    <source>
        <strain evidence="1 2">SER00230</strain>
    </source>
</reference>
<gene>
    <name evidence="1" type="ORF">I5U13_22235</name>
</gene>
<sequence length="113" mass="11698">MKLEGQQLRSYTDVIAYAADPVFSHTEVVIASLAADLVPGNIIDSTGALYAASSTDEPMIVISNTAAGANRHVLVVDRGVIVKRSALTAADVAGLTAALAKIKTSGKVRFSVN</sequence>
<accession>A0ABS0MJ26</accession>
<dbReference type="RefSeq" id="WP_197664847.1">
    <property type="nucleotide sequence ID" value="NZ_JADULK010000017.1"/>
</dbReference>
<protein>
    <recommendedName>
        <fullName evidence="3">Bacteriophage lambda head decoration protein D</fullName>
    </recommendedName>
</protein>
<comment type="caution">
    <text evidence="1">The sequence shown here is derived from an EMBL/GenBank/DDBJ whole genome shotgun (WGS) entry which is preliminary data.</text>
</comment>
<keyword evidence="2" id="KW-1185">Reference proteome</keyword>
<evidence type="ECO:0008006" key="3">
    <source>
        <dbReference type="Google" id="ProtNLM"/>
    </source>
</evidence>